<feature type="domain" description="Xaa-Pro dipeptidyl-peptidase C-terminal" evidence="3">
    <location>
        <begin position="341"/>
        <end position="585"/>
    </location>
</feature>
<evidence type="ECO:0000259" key="3">
    <source>
        <dbReference type="SMART" id="SM00939"/>
    </source>
</evidence>
<feature type="signal peptide" evidence="2">
    <location>
        <begin position="1"/>
        <end position="35"/>
    </location>
</feature>
<dbReference type="InterPro" id="IPR029058">
    <property type="entry name" value="AB_hydrolase_fold"/>
</dbReference>
<organism evidence="4 5">
    <name type="scientific">Brevundimonas subvibrioides (strain ATCC 15264 / DSM 4735 / LMG 14903 / NBRC 16000 / CB 81)</name>
    <name type="common">Caulobacter subvibrioides</name>
    <dbReference type="NCBI Taxonomy" id="633149"/>
    <lineage>
        <taxon>Bacteria</taxon>
        <taxon>Pseudomonadati</taxon>
        <taxon>Pseudomonadota</taxon>
        <taxon>Alphaproteobacteria</taxon>
        <taxon>Caulobacterales</taxon>
        <taxon>Caulobacteraceae</taxon>
        <taxon>Brevundimonas</taxon>
    </lineage>
</organism>
<evidence type="ECO:0000313" key="5">
    <source>
        <dbReference type="Proteomes" id="UP000002696"/>
    </source>
</evidence>
<dbReference type="Pfam" id="PF08530">
    <property type="entry name" value="PepX_C"/>
    <property type="match status" value="1"/>
</dbReference>
<dbReference type="STRING" id="633149.Bresu_2420"/>
<dbReference type="InterPro" id="IPR005674">
    <property type="entry name" value="CocE/Ser_esterase"/>
</dbReference>
<dbReference type="NCBIfam" id="TIGR00976">
    <property type="entry name" value="CocE_NonD"/>
    <property type="match status" value="1"/>
</dbReference>
<dbReference type="Gene3D" id="3.40.50.1820">
    <property type="entry name" value="alpha/beta hydrolase"/>
    <property type="match status" value="1"/>
</dbReference>
<keyword evidence="5" id="KW-1185">Reference proteome</keyword>
<dbReference type="eggNOG" id="COG2936">
    <property type="taxonomic scope" value="Bacteria"/>
</dbReference>
<protein>
    <submittedName>
        <fullName evidence="4">Hydrolase CocE/NonD family protein</fullName>
    </submittedName>
</protein>
<reference evidence="5" key="1">
    <citation type="journal article" date="2011" name="J. Bacteriol.">
        <title>Genome sequences of eight morphologically diverse alphaproteobacteria.</title>
        <authorList>
            <consortium name="US DOE Joint Genome Institute"/>
            <person name="Brown P.J."/>
            <person name="Kysela D.T."/>
            <person name="Buechlein A."/>
            <person name="Hemmerich C."/>
            <person name="Brun Y.V."/>
        </authorList>
    </citation>
    <scope>NUCLEOTIDE SEQUENCE [LARGE SCALE GENOMIC DNA]</scope>
    <source>
        <strain evidence="5">ATCC 15264 / DSM 4735 / LMG 14903 / NBRC 16000 / CB 81</strain>
    </source>
</reference>
<evidence type="ECO:0000256" key="2">
    <source>
        <dbReference type="SAM" id="SignalP"/>
    </source>
</evidence>
<evidence type="ECO:0000313" key="4">
    <source>
        <dbReference type="EMBL" id="ADL01729.1"/>
    </source>
</evidence>
<dbReference type="InterPro" id="IPR008979">
    <property type="entry name" value="Galactose-bd-like_sf"/>
</dbReference>
<dbReference type="SUPFAM" id="SSF49785">
    <property type="entry name" value="Galactose-binding domain-like"/>
    <property type="match status" value="1"/>
</dbReference>
<dbReference type="SMART" id="SM00939">
    <property type="entry name" value="PepX_C"/>
    <property type="match status" value="1"/>
</dbReference>
<dbReference type="AlphaFoldDB" id="D9QKR5"/>
<dbReference type="BioCyc" id="BSUB633149:G1GM8-2422-MONOMER"/>
<name>D9QKR5_BRESC</name>
<keyword evidence="2" id="KW-0732">Signal</keyword>
<dbReference type="Gene3D" id="1.10.3020.10">
    <property type="entry name" value="alpha-amino acid ester hydrolase ( Helical cap domain)"/>
    <property type="match status" value="1"/>
</dbReference>
<dbReference type="InterPro" id="IPR000383">
    <property type="entry name" value="Xaa-Pro-like_dom"/>
</dbReference>
<sequence length="593" mass="64408">MSWLAAFFESLFMTRVIAALFVLFALIVSPMSAQAQSGFNAGPATPEYSEQVATSFHLPMRDGLRIAVSLHRPSVNGVPVEGPLPVIWHHALDIEAAGTRATGTGTDARRPLSDLTRYGYVVAVVARRGNGASFGTRRGYEDFTEGFDAYEITEWLAAQPWSTGNVGMYGCSNTGEAAMHAVVARPPHLKAVFAGCFAWDRYDGHTRGGIISQYGTGPTRTVEDDLRAMPVQGDEDRTLLRQAAEEHVASTNLLALMQSMPYRDSWSPLVMARFWGEVSIGAYLSQVRDGGVPIYIQGGWYDDFRTEGLIALANLPGQARMIIGPWRHCLNPGFDLQAEQVRFFDHYLKGVDTGIQSDDPIHYFTINAPEGQEWRSASVWPLADADNRRLFLAGDALGSEQPRAAGARAVTVDYAPVCPPDPVEPNFGPFAQPCRSSAASVTVAARTFAIDTEVTGNPIADLWISSTAPEQPVFAYLEDVAPDGTVTVISEGRQRASLRRVVEAPWNTMGTPWRRSWAEDHQPLVAGTPVKVSFDLLAVSYVFKAGHTLRVSITGSDARERARVEVAPAPTLSVHFGGDTPSSVVIPFRPAAG</sequence>
<dbReference type="InterPro" id="IPR013736">
    <property type="entry name" value="Xaa-Pro_dipept_C"/>
</dbReference>
<dbReference type="EMBL" id="CP002102">
    <property type="protein sequence ID" value="ADL01729.1"/>
    <property type="molecule type" value="Genomic_DNA"/>
</dbReference>
<dbReference type="Pfam" id="PF02129">
    <property type="entry name" value="Peptidase_S15"/>
    <property type="match status" value="1"/>
</dbReference>
<dbReference type="Proteomes" id="UP000002696">
    <property type="component" value="Chromosome"/>
</dbReference>
<feature type="chain" id="PRO_5003126826" evidence="2">
    <location>
        <begin position="36"/>
        <end position="593"/>
    </location>
</feature>
<evidence type="ECO:0000256" key="1">
    <source>
        <dbReference type="ARBA" id="ARBA00022801"/>
    </source>
</evidence>
<dbReference type="Gene3D" id="2.60.120.260">
    <property type="entry name" value="Galactose-binding domain-like"/>
    <property type="match status" value="1"/>
</dbReference>
<gene>
    <name evidence="4" type="ordered locus">Bresu_2420</name>
</gene>
<dbReference type="SUPFAM" id="SSF53474">
    <property type="entry name" value="alpha/beta-Hydrolases"/>
    <property type="match status" value="1"/>
</dbReference>
<dbReference type="HOGENOM" id="CLU_015590_3_0_5"/>
<dbReference type="GO" id="GO:0008239">
    <property type="term" value="F:dipeptidyl-peptidase activity"/>
    <property type="evidence" value="ECO:0007669"/>
    <property type="project" value="InterPro"/>
</dbReference>
<keyword evidence="1 4" id="KW-0378">Hydrolase</keyword>
<proteinExistence type="predicted"/>
<dbReference type="InParanoid" id="D9QKR5"/>
<dbReference type="KEGG" id="bsb:Bresu_2420"/>
<accession>D9QKR5</accession>